<dbReference type="InterPro" id="IPR005337">
    <property type="entry name" value="RapZ-like"/>
</dbReference>
<dbReference type="InterPro" id="IPR053930">
    <property type="entry name" value="RapZ-like_N"/>
</dbReference>
<sequence length="306" mass="35382">MNFSIHLATRLRVHLRLNPMHLVIISGMSGAGKSYALHTLEDNGYYCIDNLPSQLLEALLGTPQIAKQPYLAVGIDIRGGRDSLLDTPSIIKRVRQRVPSTQVVYLYAEQEILRKRYNETRRRHPLTSETQELDKAIALESTLLEPLAIDADLRLDTSHIGVYELGRMLKARISQTEQQHLSLMIQSFGFKHNPPNDSDFLFDVRCLPNPYWEPDLRSLTGRDAGIIEWLEQHDDVQRMYTDIRDFMSHWLPSLDSNCQRAYLTVSIGCTGGRHRSVYLAERLYQHFRQTMGENVILRHRELNYVR</sequence>
<keyword evidence="1 4" id="KW-0547">Nucleotide-binding</keyword>
<dbReference type="GO" id="GO:0005524">
    <property type="term" value="F:ATP binding"/>
    <property type="evidence" value="ECO:0007669"/>
    <property type="project" value="UniProtKB-UniRule"/>
</dbReference>
<dbReference type="GO" id="GO:0005525">
    <property type="term" value="F:GTP binding"/>
    <property type="evidence" value="ECO:0007669"/>
    <property type="project" value="UniProtKB-UniRule"/>
</dbReference>
<dbReference type="PANTHER" id="PTHR30448">
    <property type="entry name" value="RNASE ADAPTER PROTEIN RAPZ"/>
    <property type="match status" value="1"/>
</dbReference>
<dbReference type="HAMAP" id="MF_00636">
    <property type="entry name" value="RapZ_like"/>
    <property type="match status" value="1"/>
</dbReference>
<dbReference type="NCBIfam" id="NF003828">
    <property type="entry name" value="PRK05416.1"/>
    <property type="match status" value="1"/>
</dbReference>
<proteinExistence type="inferred from homology"/>
<dbReference type="InterPro" id="IPR027417">
    <property type="entry name" value="P-loop_NTPase"/>
</dbReference>
<reference evidence="7 8" key="1">
    <citation type="submission" date="2016-10" db="EMBL/GenBank/DDBJ databases">
        <authorList>
            <person name="de Groot N.N."/>
        </authorList>
    </citation>
    <scope>NUCLEOTIDE SEQUENCE [LARGE SCALE GENOMIC DNA]</scope>
    <source>
        <strain evidence="7 8">DSM 21228</strain>
    </source>
</reference>
<keyword evidence="3 4" id="KW-0342">GTP-binding</keyword>
<dbReference type="Proteomes" id="UP000199397">
    <property type="component" value="Unassembled WGS sequence"/>
</dbReference>
<dbReference type="Pfam" id="PF03668">
    <property type="entry name" value="RapZ-like_N"/>
    <property type="match status" value="1"/>
</dbReference>
<dbReference type="PIRSF" id="PIRSF005052">
    <property type="entry name" value="P-loopkin"/>
    <property type="match status" value="1"/>
</dbReference>
<evidence type="ECO:0000259" key="6">
    <source>
        <dbReference type="Pfam" id="PF22740"/>
    </source>
</evidence>
<organism evidence="7 8">
    <name type="scientific">Thiothrix caldifontis</name>
    <dbReference type="NCBI Taxonomy" id="525918"/>
    <lineage>
        <taxon>Bacteria</taxon>
        <taxon>Pseudomonadati</taxon>
        <taxon>Pseudomonadota</taxon>
        <taxon>Gammaproteobacteria</taxon>
        <taxon>Thiotrichales</taxon>
        <taxon>Thiotrichaceae</taxon>
        <taxon>Thiothrix</taxon>
    </lineage>
</organism>
<feature type="binding site" evidence="4">
    <location>
        <begin position="76"/>
        <end position="79"/>
    </location>
    <ligand>
        <name>GTP</name>
        <dbReference type="ChEBI" id="CHEBI:37565"/>
    </ligand>
</feature>
<dbReference type="Pfam" id="PF22740">
    <property type="entry name" value="PapZ_C"/>
    <property type="match status" value="1"/>
</dbReference>
<evidence type="ECO:0000259" key="5">
    <source>
        <dbReference type="Pfam" id="PF03668"/>
    </source>
</evidence>
<feature type="domain" description="RapZ C-terminal" evidence="6">
    <location>
        <begin position="182"/>
        <end position="302"/>
    </location>
</feature>
<evidence type="ECO:0000256" key="1">
    <source>
        <dbReference type="ARBA" id="ARBA00022741"/>
    </source>
</evidence>
<gene>
    <name evidence="7" type="ORF">SAMN05660964_02584</name>
</gene>
<name>A0A1H4EG52_9GAMM</name>
<evidence type="ECO:0000313" key="7">
    <source>
        <dbReference type="EMBL" id="SEA83799.1"/>
    </source>
</evidence>
<evidence type="ECO:0000313" key="8">
    <source>
        <dbReference type="Proteomes" id="UP000199397"/>
    </source>
</evidence>
<dbReference type="InterPro" id="IPR053931">
    <property type="entry name" value="RapZ_C"/>
</dbReference>
<feature type="domain" description="RapZ-like N-terminal" evidence="5">
    <location>
        <begin position="20"/>
        <end position="173"/>
    </location>
</feature>
<dbReference type="PANTHER" id="PTHR30448:SF0">
    <property type="entry name" value="RNASE ADAPTER PROTEIN RAPZ"/>
    <property type="match status" value="1"/>
</dbReference>
<dbReference type="RefSeq" id="WP_245707022.1">
    <property type="nucleotide sequence ID" value="NZ_FNQP01000015.1"/>
</dbReference>
<dbReference type="STRING" id="525918.SAMN05660964_02584"/>
<dbReference type="EMBL" id="FNQP01000015">
    <property type="protein sequence ID" value="SEA83799.1"/>
    <property type="molecule type" value="Genomic_DNA"/>
</dbReference>
<evidence type="ECO:0000256" key="3">
    <source>
        <dbReference type="ARBA" id="ARBA00023134"/>
    </source>
</evidence>
<accession>A0A1H4EG52</accession>
<feature type="binding site" evidence="4">
    <location>
        <begin position="27"/>
        <end position="34"/>
    </location>
    <ligand>
        <name>ATP</name>
        <dbReference type="ChEBI" id="CHEBI:30616"/>
    </ligand>
</feature>
<dbReference type="SUPFAM" id="SSF52540">
    <property type="entry name" value="P-loop containing nucleoside triphosphate hydrolases"/>
    <property type="match status" value="1"/>
</dbReference>
<protein>
    <submittedName>
        <fullName evidence="7">UPF0042 nucleotide-binding protein</fullName>
    </submittedName>
</protein>
<evidence type="ECO:0000256" key="2">
    <source>
        <dbReference type="ARBA" id="ARBA00022840"/>
    </source>
</evidence>
<keyword evidence="2 4" id="KW-0067">ATP-binding</keyword>
<dbReference type="AlphaFoldDB" id="A0A1H4EG52"/>
<evidence type="ECO:0000256" key="4">
    <source>
        <dbReference type="HAMAP-Rule" id="MF_00636"/>
    </source>
</evidence>
<keyword evidence="8" id="KW-1185">Reference proteome</keyword>